<keyword evidence="2" id="KW-1185">Reference proteome</keyword>
<dbReference type="AlphaFoldDB" id="A0A839ZYM0"/>
<name>A0A839ZYM0_9CAUL</name>
<sequence>MLDVGVDKSGRSPVLVVKRGGLEAGSLTFNGYLTVISCIDKGVVYGATIVDISGAVYEVRVAPV</sequence>
<reference evidence="1 2" key="1">
    <citation type="submission" date="2020-08" db="EMBL/GenBank/DDBJ databases">
        <title>Genomic Encyclopedia of Type Strains, Phase IV (KMG-IV): sequencing the most valuable type-strain genomes for metagenomic binning, comparative biology and taxonomic classification.</title>
        <authorList>
            <person name="Goeker M."/>
        </authorList>
    </citation>
    <scope>NUCLEOTIDE SEQUENCE [LARGE SCALE GENOMIC DNA]</scope>
    <source>
        <strain evidence="1 2">DSM 21793</strain>
    </source>
</reference>
<dbReference type="EMBL" id="JACIDK010000002">
    <property type="protein sequence ID" value="MBB3890463.1"/>
    <property type="molecule type" value="Genomic_DNA"/>
</dbReference>
<organism evidence="1 2">
    <name type="scientific">Phenylobacterium haematophilum</name>
    <dbReference type="NCBI Taxonomy" id="98513"/>
    <lineage>
        <taxon>Bacteria</taxon>
        <taxon>Pseudomonadati</taxon>
        <taxon>Pseudomonadota</taxon>
        <taxon>Alphaproteobacteria</taxon>
        <taxon>Caulobacterales</taxon>
        <taxon>Caulobacteraceae</taxon>
        <taxon>Phenylobacterium</taxon>
    </lineage>
</organism>
<proteinExistence type="predicted"/>
<evidence type="ECO:0000313" key="1">
    <source>
        <dbReference type="EMBL" id="MBB3890463.1"/>
    </source>
</evidence>
<evidence type="ECO:0000313" key="2">
    <source>
        <dbReference type="Proteomes" id="UP000530564"/>
    </source>
</evidence>
<protein>
    <submittedName>
        <fullName evidence="1">Uncharacterized protein</fullName>
    </submittedName>
</protein>
<dbReference type="RefSeq" id="WP_183770654.1">
    <property type="nucleotide sequence ID" value="NZ_JACIDK010000002.1"/>
</dbReference>
<accession>A0A839ZYM0</accession>
<comment type="caution">
    <text evidence="1">The sequence shown here is derived from an EMBL/GenBank/DDBJ whole genome shotgun (WGS) entry which is preliminary data.</text>
</comment>
<gene>
    <name evidence="1" type="ORF">GGQ61_001180</name>
</gene>
<dbReference type="Proteomes" id="UP000530564">
    <property type="component" value="Unassembled WGS sequence"/>
</dbReference>